<evidence type="ECO:0000313" key="2">
    <source>
        <dbReference type="EMBL" id="MFC3682810.1"/>
    </source>
</evidence>
<sequence>MKKTFLLMALAAVSTATLAKLPAPVLDDAAKAKAEEAKAKTAHTGKVDAYKLCLSMDKAAANHQKTLAAAGKTAKPATATPPCADPGPFVWPAPASAAAPAAAPAPAAAAPAKKS</sequence>
<keyword evidence="3" id="KW-1185">Reference proteome</keyword>
<reference evidence="3" key="1">
    <citation type="journal article" date="2019" name="Int. J. Syst. Evol. Microbiol.">
        <title>The Global Catalogue of Microorganisms (GCM) 10K type strain sequencing project: providing services to taxonomists for standard genome sequencing and annotation.</title>
        <authorList>
            <consortium name="The Broad Institute Genomics Platform"/>
            <consortium name="The Broad Institute Genome Sequencing Center for Infectious Disease"/>
            <person name="Wu L."/>
            <person name="Ma J."/>
        </authorList>
    </citation>
    <scope>NUCLEOTIDE SEQUENCE [LARGE SCALE GENOMIC DNA]</scope>
    <source>
        <strain evidence="3">KCTC 42501</strain>
    </source>
</reference>
<gene>
    <name evidence="2" type="ORF">ACFOPI_04350</name>
</gene>
<accession>A0ABV7VZT2</accession>
<keyword evidence="1" id="KW-0732">Signal</keyword>
<organism evidence="2 3">
    <name type="scientific">Hydrogenophaga luteola</name>
    <dbReference type="NCBI Taxonomy" id="1591122"/>
    <lineage>
        <taxon>Bacteria</taxon>
        <taxon>Pseudomonadati</taxon>
        <taxon>Pseudomonadota</taxon>
        <taxon>Betaproteobacteria</taxon>
        <taxon>Burkholderiales</taxon>
        <taxon>Comamonadaceae</taxon>
        <taxon>Hydrogenophaga</taxon>
    </lineage>
</organism>
<dbReference type="Proteomes" id="UP001595729">
    <property type="component" value="Unassembled WGS sequence"/>
</dbReference>
<name>A0ABV7VZT2_9BURK</name>
<evidence type="ECO:0000313" key="3">
    <source>
        <dbReference type="Proteomes" id="UP001595729"/>
    </source>
</evidence>
<dbReference type="RefSeq" id="WP_382171308.1">
    <property type="nucleotide sequence ID" value="NZ_JBHRXX010000002.1"/>
</dbReference>
<dbReference type="EMBL" id="JBHRXX010000002">
    <property type="protein sequence ID" value="MFC3682810.1"/>
    <property type="molecule type" value="Genomic_DNA"/>
</dbReference>
<feature type="signal peptide" evidence="1">
    <location>
        <begin position="1"/>
        <end position="19"/>
    </location>
</feature>
<protein>
    <submittedName>
        <fullName evidence="2">Uncharacterized protein</fullName>
    </submittedName>
</protein>
<proteinExistence type="predicted"/>
<evidence type="ECO:0000256" key="1">
    <source>
        <dbReference type="SAM" id="SignalP"/>
    </source>
</evidence>
<feature type="chain" id="PRO_5045888054" evidence="1">
    <location>
        <begin position="20"/>
        <end position="115"/>
    </location>
</feature>
<comment type="caution">
    <text evidence="2">The sequence shown here is derived from an EMBL/GenBank/DDBJ whole genome shotgun (WGS) entry which is preliminary data.</text>
</comment>